<protein>
    <submittedName>
        <fullName evidence="2">Serine aminopeptidase, S33</fullName>
    </submittedName>
</protein>
<dbReference type="EMBL" id="FOAW01000027">
    <property type="protein sequence ID" value="SEM21372.1"/>
    <property type="molecule type" value="Genomic_DNA"/>
</dbReference>
<keyword evidence="1" id="KW-0732">Signal</keyword>
<dbReference type="InterPro" id="IPR005152">
    <property type="entry name" value="Lipase_secreted"/>
</dbReference>
<feature type="signal peptide" evidence="1">
    <location>
        <begin position="1"/>
        <end position="22"/>
    </location>
</feature>
<evidence type="ECO:0000313" key="3">
    <source>
        <dbReference type="Proteomes" id="UP000198677"/>
    </source>
</evidence>
<dbReference type="GO" id="GO:0004806">
    <property type="term" value="F:triacylglycerol lipase activity"/>
    <property type="evidence" value="ECO:0007669"/>
    <property type="project" value="InterPro"/>
</dbReference>
<organism evidence="2 3">
    <name type="scientific">Rhodococcus maanshanensis</name>
    <dbReference type="NCBI Taxonomy" id="183556"/>
    <lineage>
        <taxon>Bacteria</taxon>
        <taxon>Bacillati</taxon>
        <taxon>Actinomycetota</taxon>
        <taxon>Actinomycetes</taxon>
        <taxon>Mycobacteriales</taxon>
        <taxon>Nocardiaceae</taxon>
        <taxon>Rhodococcus</taxon>
    </lineage>
</organism>
<keyword evidence="3" id="KW-1185">Reference proteome</keyword>
<dbReference type="SUPFAM" id="SSF53474">
    <property type="entry name" value="alpha/beta-Hydrolases"/>
    <property type="match status" value="1"/>
</dbReference>
<evidence type="ECO:0000313" key="2">
    <source>
        <dbReference type="EMBL" id="SEM21372.1"/>
    </source>
</evidence>
<proteinExistence type="predicted"/>
<gene>
    <name evidence="2" type="ORF">SAMN05444583_12723</name>
</gene>
<dbReference type="PIRSF" id="PIRSF029171">
    <property type="entry name" value="Esterase_LipA"/>
    <property type="match status" value="1"/>
</dbReference>
<dbReference type="PANTHER" id="PTHR34853">
    <property type="match status" value="1"/>
</dbReference>
<reference evidence="3" key="1">
    <citation type="submission" date="2016-10" db="EMBL/GenBank/DDBJ databases">
        <authorList>
            <person name="Varghese N."/>
            <person name="Submissions S."/>
        </authorList>
    </citation>
    <scope>NUCLEOTIDE SEQUENCE [LARGE SCALE GENOMIC DNA]</scope>
    <source>
        <strain evidence="3">DSM 44675</strain>
    </source>
</reference>
<dbReference type="Proteomes" id="UP000198677">
    <property type="component" value="Unassembled WGS sequence"/>
</dbReference>
<feature type="chain" id="PRO_5011542386" evidence="1">
    <location>
        <begin position="23"/>
        <end position="394"/>
    </location>
</feature>
<dbReference type="PROSITE" id="PS51257">
    <property type="entry name" value="PROKAR_LIPOPROTEIN"/>
    <property type="match status" value="1"/>
</dbReference>
<dbReference type="PANTHER" id="PTHR34853:SF1">
    <property type="entry name" value="LIPASE 5"/>
    <property type="match status" value="1"/>
</dbReference>
<accession>A0A1H7WIC1</accession>
<dbReference type="Pfam" id="PF03583">
    <property type="entry name" value="LIP"/>
    <property type="match status" value="1"/>
</dbReference>
<name>A0A1H7WIC1_9NOCA</name>
<dbReference type="AlphaFoldDB" id="A0A1H7WIC1"/>
<keyword evidence="2" id="KW-0645">Protease</keyword>
<dbReference type="InterPro" id="IPR029058">
    <property type="entry name" value="AB_hydrolase_fold"/>
</dbReference>
<dbReference type="Gene3D" id="3.40.50.1820">
    <property type="entry name" value="alpha/beta hydrolase"/>
    <property type="match status" value="2"/>
</dbReference>
<keyword evidence="2" id="KW-0031">Aminopeptidase</keyword>
<dbReference type="GO" id="GO:0004177">
    <property type="term" value="F:aminopeptidase activity"/>
    <property type="evidence" value="ECO:0007669"/>
    <property type="project" value="UniProtKB-KW"/>
</dbReference>
<keyword evidence="2" id="KW-0378">Hydrolase</keyword>
<evidence type="ECO:0000256" key="1">
    <source>
        <dbReference type="SAM" id="SignalP"/>
    </source>
</evidence>
<dbReference type="GO" id="GO:0016042">
    <property type="term" value="P:lipid catabolic process"/>
    <property type="evidence" value="ECO:0007669"/>
    <property type="project" value="InterPro"/>
</dbReference>
<sequence>MRHPRPAVSFRMIGALAVTAIAVTGCSSGGGEDSGSSPRAGDVLSSAPLANAAVLPSAARSELITYASQNGAGEPIVVSGTVAIPSGTAPDGGWPVLSWAHGTTGIADTCAPSGDTVDGAVHDYVGMVSATLDQWVENGYVVVQTDYEGMGTPGDHTYLNATSESNAVTDIVRAARHLDPSVGDRWFVGGHSQGGAAAISASDQAVDRAPELTLLGAIAVAPGSGLSQTPQYVASGSQAVAPVLSFLPITLLGAAAADPAVVPAEIVTPAAEPLMRAARTGCIADVRAAIGDIQVNSVIRPGADLGPWTDYLAEQEPSNADPKVPVLFAQGTADALVTPAASQVLVKQLCEKGAELDYRTYDGADHRAAVAASRSDAQEFTDALLAGDETRQTC</sequence>